<protein>
    <submittedName>
        <fullName evidence="1">G domain-containing protein</fullName>
    </submittedName>
</protein>
<dbReference type="Gene3D" id="3.40.50.300">
    <property type="entry name" value="P-loop containing nucleotide triphosphate hydrolases"/>
    <property type="match status" value="1"/>
</dbReference>
<dbReference type="STRING" id="6216.A0A0R3SG42"/>
<dbReference type="GO" id="GO:0005525">
    <property type="term" value="F:GTP binding"/>
    <property type="evidence" value="ECO:0007669"/>
    <property type="project" value="InterPro"/>
</dbReference>
<dbReference type="AlphaFoldDB" id="A0A0R3SG42"/>
<dbReference type="SUPFAM" id="SSF52540">
    <property type="entry name" value="P-loop containing nucleoside triphosphate hydrolases"/>
    <property type="match status" value="1"/>
</dbReference>
<dbReference type="GO" id="GO:0005737">
    <property type="term" value="C:cytoplasm"/>
    <property type="evidence" value="ECO:0007669"/>
    <property type="project" value="TreeGrafter"/>
</dbReference>
<dbReference type="InterPro" id="IPR027417">
    <property type="entry name" value="P-loop_NTPase"/>
</dbReference>
<sequence length="240" mass="26755">LIRTLTGNSKMIASPQVFATLDVTHHAARLPTTFENSDPSLSEVGTPGLRVLMLDTIGFMADLPRNLIAAFRATLEECLDAEIILHVIDVSQPDWPKFAAYIECVLQDSGIKTRRLSDKLSIGDGHSPFLIRVGNKSDLGVYEQSSSQLDAKVSCVNKAGVRELCSLMEYCLISGFGWSRRKFRMAQGSDALRWLYTNAMVVRVESCPDDSEKLVCEVLFNLAIWSRFKAQFASLFQEKQ</sequence>
<name>A0A0R3SG42_HYMDI</name>
<reference evidence="1" key="1">
    <citation type="submission" date="2017-02" db="UniProtKB">
        <authorList>
            <consortium name="WormBaseParasite"/>
        </authorList>
    </citation>
    <scope>IDENTIFICATION</scope>
</reference>
<dbReference type="GO" id="GO:0043022">
    <property type="term" value="F:ribosome binding"/>
    <property type="evidence" value="ECO:0007669"/>
    <property type="project" value="TreeGrafter"/>
</dbReference>
<organism evidence="1">
    <name type="scientific">Hymenolepis diminuta</name>
    <name type="common">Rat tapeworm</name>
    <dbReference type="NCBI Taxonomy" id="6216"/>
    <lineage>
        <taxon>Eukaryota</taxon>
        <taxon>Metazoa</taxon>
        <taxon>Spiralia</taxon>
        <taxon>Lophotrochozoa</taxon>
        <taxon>Platyhelminthes</taxon>
        <taxon>Cestoda</taxon>
        <taxon>Eucestoda</taxon>
        <taxon>Cyclophyllidea</taxon>
        <taxon>Hymenolepididae</taxon>
        <taxon>Hymenolepis</taxon>
    </lineage>
</organism>
<accession>A0A0R3SG42</accession>
<dbReference type="WBParaSite" id="HDID_0000384701-mRNA-1">
    <property type="protein sequence ID" value="HDID_0000384701-mRNA-1"/>
    <property type="gene ID" value="HDID_0000384701"/>
</dbReference>
<dbReference type="PANTHER" id="PTHR10229">
    <property type="entry name" value="GTP-BINDING PROTEIN HFLX"/>
    <property type="match status" value="1"/>
</dbReference>
<proteinExistence type="predicted"/>
<evidence type="ECO:0000313" key="1">
    <source>
        <dbReference type="WBParaSite" id="HDID_0000384701-mRNA-1"/>
    </source>
</evidence>
<dbReference type="InterPro" id="IPR016496">
    <property type="entry name" value="GTPase_HflX"/>
</dbReference>
<dbReference type="PANTHER" id="PTHR10229:SF0">
    <property type="entry name" value="GTP-BINDING PROTEIN 6-RELATED"/>
    <property type="match status" value="1"/>
</dbReference>